<keyword evidence="4" id="KW-1185">Reference proteome</keyword>
<evidence type="ECO:0000256" key="2">
    <source>
        <dbReference type="SAM" id="SignalP"/>
    </source>
</evidence>
<gene>
    <name evidence="3" type="ORF">KI688_000150</name>
</gene>
<evidence type="ECO:0000256" key="1">
    <source>
        <dbReference type="SAM" id="MobiDB-lite"/>
    </source>
</evidence>
<proteinExistence type="predicted"/>
<accession>A0A9P7Y3N9</accession>
<dbReference type="Proteomes" id="UP000707451">
    <property type="component" value="Unassembled WGS sequence"/>
</dbReference>
<evidence type="ECO:0000313" key="4">
    <source>
        <dbReference type="Proteomes" id="UP000707451"/>
    </source>
</evidence>
<sequence length="349" mass="37004">MKIASLPLGLAVIVFVAAQATDPMAANGAQTTYQWAEQKVEHNDLVYQLEETYSQIPELEFRALFLSCPEQKVDIEAAAAADGGKLNAKFTCAAGFKINQAALQEVIKALKTISIPGVMPISAFMDKIAGLSATSQNVSPSNMGGTVLVIDSVLSMLNVIAGRTPAIPQALKNIKERLASMHTCSTVAPASIEQASCFEIADLYRSIVADVQANVPVIPANASEDLQRYSAGAQAILQIISKNSIAAKNEALLASRPIFAAELLDVYMVEIVRAGAKDDVQNYAINSLSFVIGSSNALEACLRIAADPAAAVEDLNDELDALEDEDEYDEDDEPEAADAAEPQTETLAA</sequence>
<reference evidence="3" key="1">
    <citation type="submission" date="2021-06" db="EMBL/GenBank/DDBJ databases">
        <title>Genome Sequence of Mortierella hyaline Strain SCG-10, a Cold-Adapted, Nitrate-Reducing Fungus Isolated from Soil in Minnesota, USA.</title>
        <authorList>
            <person name="Aldossari N."/>
        </authorList>
    </citation>
    <scope>NUCLEOTIDE SEQUENCE</scope>
    <source>
        <strain evidence="3">SCG-10</strain>
    </source>
</reference>
<name>A0A9P7Y3N9_9FUNG</name>
<feature type="region of interest" description="Disordered" evidence="1">
    <location>
        <begin position="315"/>
        <end position="349"/>
    </location>
</feature>
<organism evidence="3 4">
    <name type="scientific">Linnemannia hyalina</name>
    <dbReference type="NCBI Taxonomy" id="64524"/>
    <lineage>
        <taxon>Eukaryota</taxon>
        <taxon>Fungi</taxon>
        <taxon>Fungi incertae sedis</taxon>
        <taxon>Mucoromycota</taxon>
        <taxon>Mortierellomycotina</taxon>
        <taxon>Mortierellomycetes</taxon>
        <taxon>Mortierellales</taxon>
        <taxon>Mortierellaceae</taxon>
        <taxon>Linnemannia</taxon>
    </lineage>
</organism>
<feature type="signal peptide" evidence="2">
    <location>
        <begin position="1"/>
        <end position="20"/>
    </location>
</feature>
<dbReference type="OrthoDB" id="2427107at2759"/>
<comment type="caution">
    <text evidence="3">The sequence shown here is derived from an EMBL/GenBank/DDBJ whole genome shotgun (WGS) entry which is preliminary data.</text>
</comment>
<feature type="compositionally biased region" description="Acidic residues" evidence="1">
    <location>
        <begin position="315"/>
        <end position="338"/>
    </location>
</feature>
<dbReference type="AlphaFoldDB" id="A0A9P7Y3N9"/>
<dbReference type="EMBL" id="JAHRHY010000001">
    <property type="protein sequence ID" value="KAG9072380.1"/>
    <property type="molecule type" value="Genomic_DNA"/>
</dbReference>
<evidence type="ECO:0008006" key="5">
    <source>
        <dbReference type="Google" id="ProtNLM"/>
    </source>
</evidence>
<evidence type="ECO:0000313" key="3">
    <source>
        <dbReference type="EMBL" id="KAG9072380.1"/>
    </source>
</evidence>
<protein>
    <recommendedName>
        <fullName evidence="5">Secreted protein</fullName>
    </recommendedName>
</protein>
<keyword evidence="2" id="KW-0732">Signal</keyword>
<feature type="chain" id="PRO_5040350140" description="Secreted protein" evidence="2">
    <location>
        <begin position="21"/>
        <end position="349"/>
    </location>
</feature>